<dbReference type="Proteomes" id="UP000092716">
    <property type="component" value="Chromosome 6"/>
</dbReference>
<evidence type="ECO:0000256" key="1">
    <source>
        <dbReference type="SAM" id="MobiDB-lite"/>
    </source>
</evidence>
<evidence type="ECO:0000313" key="3">
    <source>
        <dbReference type="Proteomes" id="UP000092716"/>
    </source>
</evidence>
<dbReference type="VEuPathDB" id="PlasmoDB:PCOAH_00012920"/>
<feature type="compositionally biased region" description="Basic and acidic residues" evidence="1">
    <location>
        <begin position="343"/>
        <end position="356"/>
    </location>
</feature>
<dbReference type="AlphaFoldDB" id="A0A1B1DWN0"/>
<dbReference type="GeneID" id="30908018"/>
<gene>
    <name evidence="2" type="ORF">PCOAH_00012920</name>
</gene>
<name>A0A1B1DWN0_9APIC</name>
<proteinExistence type="predicted"/>
<dbReference type="KEGG" id="pcot:PCOAH_00012920"/>
<dbReference type="RefSeq" id="XP_019913702.1">
    <property type="nucleotide sequence ID" value="XM_020058101.1"/>
</dbReference>
<feature type="region of interest" description="Disordered" evidence="1">
    <location>
        <begin position="235"/>
        <end position="262"/>
    </location>
</feature>
<feature type="compositionally biased region" description="Polar residues" evidence="1">
    <location>
        <begin position="250"/>
        <end position="262"/>
    </location>
</feature>
<protein>
    <submittedName>
        <fullName evidence="2">KIR protein</fullName>
    </submittedName>
</protein>
<evidence type="ECO:0000313" key="2">
    <source>
        <dbReference type="EMBL" id="ANQ07007.1"/>
    </source>
</evidence>
<feature type="compositionally biased region" description="Basic residues" evidence="1">
    <location>
        <begin position="357"/>
        <end position="368"/>
    </location>
</feature>
<dbReference type="OrthoDB" id="381419at2759"/>
<reference evidence="3" key="1">
    <citation type="submission" date="2016-06" db="EMBL/GenBank/DDBJ databases">
        <title>First high quality genome sequence of Plasmodium coatneyi using continuous long reads from single molecule, real-time sequencing.</title>
        <authorList>
            <person name="Chien J.-T."/>
            <person name="Pakala S.B."/>
            <person name="Geraldo J.A."/>
            <person name="Lapp S.A."/>
            <person name="Barnwell J.W."/>
            <person name="Kissinger J.C."/>
            <person name="Galinski M.R."/>
            <person name="Humphrey J.C."/>
        </authorList>
    </citation>
    <scope>NUCLEOTIDE SEQUENCE [LARGE SCALE GENOMIC DNA]</scope>
    <source>
        <strain evidence="3">Hackeri</strain>
    </source>
</reference>
<organism evidence="2 3">
    <name type="scientific">Plasmodium coatneyi</name>
    <dbReference type="NCBI Taxonomy" id="208452"/>
    <lineage>
        <taxon>Eukaryota</taxon>
        <taxon>Sar</taxon>
        <taxon>Alveolata</taxon>
        <taxon>Apicomplexa</taxon>
        <taxon>Aconoidasida</taxon>
        <taxon>Haemosporida</taxon>
        <taxon>Plasmodiidae</taxon>
        <taxon>Plasmodium</taxon>
    </lineage>
</organism>
<feature type="region of interest" description="Disordered" evidence="1">
    <location>
        <begin position="317"/>
        <end position="376"/>
    </location>
</feature>
<sequence length="376" mass="42671">MTKGVSNLPSKKAYTDIGNSGNSYGTDDNTYPKVKTIKGNLEPVLQNHLTTTDFISKIAGTWFYITQEIREAYNQHYGVRCEYFYYWLGDLIINNLKHTNKFPDAMNAIYDKLQLLPGTKECSPITTATTLDTTFFEKRKVIFDYLKDRDTIKQYGSGGIYSCTEDYSNYLRNVRENYNLVKTNCENTIAEGQQQPSYGDDPCCNLLNGKKGLPTQQELSKLICSVIDPSQIQASMQSLGPHPPERTELQNDGGSHIPSTTSTGTAIVSSTLATTIGIGAASLLLYKYNLLPSWFGNKFKGRSRKRRTAVERDFDDSTLTKDDDTLTDTSTEYSTENSTFDGRVYDTESTRTDSRQQQRRQQRQRQRRTNISYHNM</sequence>
<dbReference type="EMBL" id="CP016244">
    <property type="protein sequence ID" value="ANQ07007.1"/>
    <property type="molecule type" value="Genomic_DNA"/>
</dbReference>
<keyword evidence="3" id="KW-1185">Reference proteome</keyword>
<dbReference type="InterPro" id="IPR008780">
    <property type="entry name" value="Plasmodium_Vir"/>
</dbReference>
<accession>A0A1B1DWN0</accession>
<dbReference type="Pfam" id="PF05795">
    <property type="entry name" value="Plasmodium_Vir"/>
    <property type="match status" value="1"/>
</dbReference>